<gene>
    <name evidence="2" type="ORF">K4H28_16035</name>
</gene>
<name>A0ABX8Z595_9NEIS</name>
<evidence type="ECO:0000313" key="2">
    <source>
        <dbReference type="EMBL" id="QZA77752.1"/>
    </source>
</evidence>
<proteinExistence type="predicted"/>
<keyword evidence="1" id="KW-0732">Signal</keyword>
<keyword evidence="3" id="KW-1185">Reference proteome</keyword>
<dbReference type="Proteomes" id="UP000825679">
    <property type="component" value="Chromosome"/>
</dbReference>
<dbReference type="RefSeq" id="WP_221006132.1">
    <property type="nucleotide sequence ID" value="NZ_CP081150.1"/>
</dbReference>
<dbReference type="SUPFAM" id="SSF53850">
    <property type="entry name" value="Periplasmic binding protein-like II"/>
    <property type="match status" value="1"/>
</dbReference>
<feature type="signal peptide" evidence="1">
    <location>
        <begin position="1"/>
        <end position="27"/>
    </location>
</feature>
<evidence type="ECO:0008006" key="4">
    <source>
        <dbReference type="Google" id="ProtNLM"/>
    </source>
</evidence>
<organism evidence="2 3">
    <name type="scientific">Deefgea tanakiae</name>
    <dbReference type="NCBI Taxonomy" id="2865840"/>
    <lineage>
        <taxon>Bacteria</taxon>
        <taxon>Pseudomonadati</taxon>
        <taxon>Pseudomonadota</taxon>
        <taxon>Betaproteobacteria</taxon>
        <taxon>Neisseriales</taxon>
        <taxon>Chitinibacteraceae</taxon>
        <taxon>Deefgea</taxon>
    </lineage>
</organism>
<evidence type="ECO:0000313" key="3">
    <source>
        <dbReference type="Proteomes" id="UP000825679"/>
    </source>
</evidence>
<feature type="chain" id="PRO_5045148397" description="Solute-binding protein family 3/N-terminal domain-containing protein" evidence="1">
    <location>
        <begin position="28"/>
        <end position="289"/>
    </location>
</feature>
<evidence type="ECO:0000256" key="1">
    <source>
        <dbReference type="SAM" id="SignalP"/>
    </source>
</evidence>
<protein>
    <recommendedName>
        <fullName evidence="4">Solute-binding protein family 3/N-terminal domain-containing protein</fullName>
    </recommendedName>
</protein>
<accession>A0ABX8Z595</accession>
<dbReference type="Gene3D" id="3.40.190.10">
    <property type="entry name" value="Periplasmic binding protein-like II"/>
    <property type="match status" value="2"/>
</dbReference>
<sequence length="289" mass="32334">MKRYFKLPSPTRWCACALLVFAGLANAADVNLAVPKDVLTDYQKLVGTRNVLDITDYSGEGARRDTVEVILFQQALRLGGMKDPIRFVPIDNYVRNITEVELGRVTAMGTSAWAADLKDSKANLSVPTLREGEYVVGFYTTENNQKALQANLEQLKQLTVITNKAWQNDILTLEKLGITKIESAPTFVQIVKMLNAGRGDFIMTSFKPNPDLSFEIEGIKLVPIRNMKVAMPGSRHFLVSDNEQGQQVLAALNTGLNQLRKEGRIRRAYTDAGFFTKKIENWPLLNQPK</sequence>
<dbReference type="EMBL" id="CP081150">
    <property type="protein sequence ID" value="QZA77752.1"/>
    <property type="molecule type" value="Genomic_DNA"/>
</dbReference>
<reference evidence="2 3" key="1">
    <citation type="submission" date="2021-08" db="EMBL/GenBank/DDBJ databases">
        <title>complete genome sequencing of Deefgea sp. D25.</title>
        <authorList>
            <person name="Bae J.-W."/>
            <person name="Gim D.-H."/>
        </authorList>
    </citation>
    <scope>NUCLEOTIDE SEQUENCE [LARGE SCALE GENOMIC DNA]</scope>
    <source>
        <strain evidence="2 3">D25</strain>
    </source>
</reference>